<gene>
    <name evidence="2" type="ordered locus">RB5448</name>
</gene>
<dbReference type="OrthoDB" id="297016at2"/>
<accession>Q7URU4</accession>
<sequence length="205" mass="22648">MGDADKSKMHSEIFRELAGEMNPVPEMAKRRIPRRLPLHPHGAESTPNCLMRSAKSLIDANAEGTEATVQLLLTIQILASFQAKRFTATRQSTSAACNSAAFGLMSLSTSVHCIRWFSRGSRKPFSLRGASPQLQVFGQHMSYSPNRKISVPKRLDARPTRIELRRSKTTDKAGPSHSRTGRLRARCRSACRRSSVASSTAIVRS</sequence>
<dbReference type="AlphaFoldDB" id="Q7URU4"/>
<dbReference type="Proteomes" id="UP000001025">
    <property type="component" value="Chromosome"/>
</dbReference>
<evidence type="ECO:0000256" key="1">
    <source>
        <dbReference type="SAM" id="MobiDB-lite"/>
    </source>
</evidence>
<protein>
    <submittedName>
        <fullName evidence="2">Uncharacterized protein</fullName>
    </submittedName>
</protein>
<dbReference type="STRING" id="243090.RB5448"/>
<dbReference type="KEGG" id="rba:RB5448"/>
<evidence type="ECO:0000313" key="3">
    <source>
        <dbReference type="Proteomes" id="UP000001025"/>
    </source>
</evidence>
<dbReference type="EMBL" id="BX294142">
    <property type="protein sequence ID" value="CAD74244.1"/>
    <property type="molecule type" value="Genomic_DNA"/>
</dbReference>
<dbReference type="EnsemblBacteria" id="CAD74244">
    <property type="protein sequence ID" value="CAD74244"/>
    <property type="gene ID" value="RB5448"/>
</dbReference>
<proteinExistence type="predicted"/>
<keyword evidence="3" id="KW-1185">Reference proteome</keyword>
<name>Q7URU4_RHOBA</name>
<feature type="region of interest" description="Disordered" evidence="1">
    <location>
        <begin position="164"/>
        <end position="185"/>
    </location>
</feature>
<evidence type="ECO:0000313" key="2">
    <source>
        <dbReference type="EMBL" id="CAD74244.1"/>
    </source>
</evidence>
<dbReference type="HOGENOM" id="CLU_1336632_0_0_0"/>
<reference evidence="2 3" key="1">
    <citation type="journal article" date="2003" name="Proc. Natl. Acad. Sci. U.S.A.">
        <title>Complete genome sequence of the marine planctomycete Pirellula sp. strain 1.</title>
        <authorList>
            <person name="Gloeckner F.O."/>
            <person name="Kube M."/>
            <person name="Bauer M."/>
            <person name="Teeling H."/>
            <person name="Lombardot T."/>
            <person name="Ludwig W."/>
            <person name="Gade D."/>
            <person name="Beck A."/>
            <person name="Borzym K."/>
            <person name="Heitmann K."/>
            <person name="Rabus R."/>
            <person name="Schlesner H."/>
            <person name="Amann R."/>
            <person name="Reinhardt R."/>
        </authorList>
    </citation>
    <scope>NUCLEOTIDE SEQUENCE [LARGE SCALE GENOMIC DNA]</scope>
    <source>
        <strain evidence="3">DSM 10527 / NCIMB 13988 / SH1</strain>
    </source>
</reference>
<organism evidence="2 3">
    <name type="scientific">Rhodopirellula baltica (strain DSM 10527 / NCIMB 13988 / SH1)</name>
    <dbReference type="NCBI Taxonomy" id="243090"/>
    <lineage>
        <taxon>Bacteria</taxon>
        <taxon>Pseudomonadati</taxon>
        <taxon>Planctomycetota</taxon>
        <taxon>Planctomycetia</taxon>
        <taxon>Pirellulales</taxon>
        <taxon>Pirellulaceae</taxon>
        <taxon>Rhodopirellula</taxon>
    </lineage>
</organism>
<dbReference type="InParanoid" id="Q7URU4"/>